<evidence type="ECO:0000313" key="2">
    <source>
        <dbReference type="Proteomes" id="UP001199206"/>
    </source>
</evidence>
<dbReference type="EMBL" id="JAJGQJ010000024">
    <property type="protein sequence ID" value="MCC4620728.1"/>
    <property type="molecule type" value="Genomic_DNA"/>
</dbReference>
<gene>
    <name evidence="1" type="ORF">LL965_11755</name>
</gene>
<proteinExistence type="predicted"/>
<dbReference type="PRINTS" id="PR00081">
    <property type="entry name" value="GDHRDH"/>
</dbReference>
<dbReference type="SUPFAM" id="SSF51735">
    <property type="entry name" value="NAD(P)-binding Rossmann-fold domains"/>
    <property type="match status" value="1"/>
</dbReference>
<dbReference type="InterPro" id="IPR036291">
    <property type="entry name" value="NAD(P)-bd_dom_sf"/>
</dbReference>
<dbReference type="InterPro" id="IPR051911">
    <property type="entry name" value="SDR_oxidoreductase"/>
</dbReference>
<dbReference type="Proteomes" id="UP001199206">
    <property type="component" value="Unassembled WGS sequence"/>
</dbReference>
<accession>A0ABS8HEY5</accession>
<keyword evidence="2" id="KW-1185">Reference proteome</keyword>
<sequence length="179" mass="19226">METVVISGVGSGMGLLTAQTPIRAGDAVYAGVRDPHGRSTARRQALEAYAGDHGGYVQVVALDIHHAHSCQDAVDGVVAAHGRLDAVIHNAAHLFTGSAEGFTPEQLADSFDTNAIGAHRLNRAALPHLRRQGDGVLLYVGSTITRIVAPFMMPYVAGMRWTQWPTPPPNRCNRWASRR</sequence>
<comment type="caution">
    <text evidence="1">The sequence shown here is derived from an EMBL/GenBank/DDBJ whole genome shotgun (WGS) entry which is preliminary data.</text>
</comment>
<name>A0ABS8HEY5_9XANT</name>
<protein>
    <submittedName>
        <fullName evidence="1">SDR family NAD(P)-dependent oxidoreductase</fullName>
    </submittedName>
</protein>
<organism evidence="1 2">
    <name type="scientific">Xanthomonas cassavae CFBP 4642</name>
    <dbReference type="NCBI Taxonomy" id="1219375"/>
    <lineage>
        <taxon>Bacteria</taxon>
        <taxon>Pseudomonadati</taxon>
        <taxon>Pseudomonadota</taxon>
        <taxon>Gammaproteobacteria</taxon>
        <taxon>Lysobacterales</taxon>
        <taxon>Lysobacteraceae</taxon>
        <taxon>Xanthomonas</taxon>
    </lineage>
</organism>
<evidence type="ECO:0000313" key="1">
    <source>
        <dbReference type="EMBL" id="MCC4620728.1"/>
    </source>
</evidence>
<dbReference type="PANTHER" id="PTHR43976:SF9">
    <property type="entry name" value="OXIDOREDUCTASE"/>
    <property type="match status" value="1"/>
</dbReference>
<dbReference type="Pfam" id="PF00106">
    <property type="entry name" value="adh_short"/>
    <property type="match status" value="1"/>
</dbReference>
<reference evidence="1 2" key="1">
    <citation type="submission" date="2021-10" db="EMBL/GenBank/DDBJ databases">
        <title>Genome sequencing of Xanthomonas strains from NCPPB.</title>
        <authorList>
            <person name="Hussein R."/>
            <person name="Harrison J."/>
            <person name="Studholme D.J."/>
            <person name="Vicente J."/>
            <person name="Grant M."/>
        </authorList>
    </citation>
    <scope>NUCLEOTIDE SEQUENCE [LARGE SCALE GENOMIC DNA]</scope>
    <source>
        <strain evidence="1 2">NCPPB 101</strain>
    </source>
</reference>
<dbReference type="PANTHER" id="PTHR43976">
    <property type="entry name" value="SHORT CHAIN DEHYDROGENASE"/>
    <property type="match status" value="1"/>
</dbReference>
<dbReference type="Gene3D" id="3.40.50.720">
    <property type="entry name" value="NAD(P)-binding Rossmann-like Domain"/>
    <property type="match status" value="1"/>
</dbReference>
<dbReference type="InterPro" id="IPR002347">
    <property type="entry name" value="SDR_fam"/>
</dbReference>